<dbReference type="EMBL" id="JBHSFV010000012">
    <property type="protein sequence ID" value="MFC4635704.1"/>
    <property type="molecule type" value="Genomic_DNA"/>
</dbReference>
<dbReference type="Proteomes" id="UP001596043">
    <property type="component" value="Unassembled WGS sequence"/>
</dbReference>
<evidence type="ECO:0000313" key="2">
    <source>
        <dbReference type="Proteomes" id="UP001596043"/>
    </source>
</evidence>
<sequence length="141" mass="16193">MIFYNPQLITDTDSATLFCVQNAMAFDQYDDHYSGIYLHLFDLIENALEEKENVTGLIEDYLEIPYSGGQNAEELTAFIFYSDCMNNALATLRSRWGAYDPELDENSLTRASHVTRKEAIQRYGYTSLRSYLEALTSIELD</sequence>
<keyword evidence="2" id="KW-1185">Reference proteome</keyword>
<name>A0ABV9I2M4_9FLAO</name>
<comment type="caution">
    <text evidence="1">The sequence shown here is derived from an EMBL/GenBank/DDBJ whole genome shotgun (WGS) entry which is preliminary data.</text>
</comment>
<evidence type="ECO:0008006" key="3">
    <source>
        <dbReference type="Google" id="ProtNLM"/>
    </source>
</evidence>
<gene>
    <name evidence="1" type="ORF">ACFO3O_17465</name>
</gene>
<reference evidence="2" key="1">
    <citation type="journal article" date="2019" name="Int. J. Syst. Evol. Microbiol.">
        <title>The Global Catalogue of Microorganisms (GCM) 10K type strain sequencing project: providing services to taxonomists for standard genome sequencing and annotation.</title>
        <authorList>
            <consortium name="The Broad Institute Genomics Platform"/>
            <consortium name="The Broad Institute Genome Sequencing Center for Infectious Disease"/>
            <person name="Wu L."/>
            <person name="Ma J."/>
        </authorList>
    </citation>
    <scope>NUCLEOTIDE SEQUENCE [LARGE SCALE GENOMIC DNA]</scope>
    <source>
        <strain evidence="2">YJ-61-S</strain>
    </source>
</reference>
<organism evidence="1 2">
    <name type="scientific">Dokdonia ponticola</name>
    <dbReference type="NCBI Taxonomy" id="2041041"/>
    <lineage>
        <taxon>Bacteria</taxon>
        <taxon>Pseudomonadati</taxon>
        <taxon>Bacteroidota</taxon>
        <taxon>Flavobacteriia</taxon>
        <taxon>Flavobacteriales</taxon>
        <taxon>Flavobacteriaceae</taxon>
        <taxon>Dokdonia</taxon>
    </lineage>
</organism>
<protein>
    <recommendedName>
        <fullName evidence="3">DUF4375 domain-containing protein</fullName>
    </recommendedName>
</protein>
<evidence type="ECO:0000313" key="1">
    <source>
        <dbReference type="EMBL" id="MFC4635704.1"/>
    </source>
</evidence>
<proteinExistence type="predicted"/>
<dbReference type="RefSeq" id="WP_379981193.1">
    <property type="nucleotide sequence ID" value="NZ_JBHSFV010000012.1"/>
</dbReference>
<accession>A0ABV9I2M4</accession>